<reference evidence="3" key="1">
    <citation type="submission" date="2015-01" db="EMBL/GenBank/DDBJ databases">
        <title>The Genome Sequence of Cryptococcus gattii CA1280.</title>
        <authorList>
            <consortium name="The Broad Institute Genomics Platform"/>
            <person name="Cuomo C."/>
            <person name="Litvintseva A."/>
            <person name="Chen Y."/>
            <person name="Heitman J."/>
            <person name="Sun S."/>
            <person name="Springer D."/>
            <person name="Dromer F."/>
            <person name="Young S."/>
            <person name="Zeng Q."/>
            <person name="Gargeya S."/>
            <person name="Abouelleil A."/>
            <person name="Alvarado L."/>
            <person name="Chapman S.B."/>
            <person name="Gainer-Dewar J."/>
            <person name="Goldberg J."/>
            <person name="Griggs A."/>
            <person name="Gujja S."/>
            <person name="Hansen M."/>
            <person name="Howarth C."/>
            <person name="Imamovic A."/>
            <person name="Larimer J."/>
            <person name="Murphy C."/>
            <person name="Naylor J."/>
            <person name="Pearson M."/>
            <person name="Priest M."/>
            <person name="Roberts A."/>
            <person name="Saif S."/>
            <person name="Shea T."/>
            <person name="Sykes S."/>
            <person name="Wortman J."/>
            <person name="Nusbaum C."/>
            <person name="Birren B."/>
        </authorList>
    </citation>
    <scope>NUCLEOTIDE SEQUENCE [LARGE SCALE GENOMIC DNA]</scope>
    <source>
        <strain evidence="3">CA1280</strain>
    </source>
</reference>
<name>A0A0D0TGZ5_CRYGA</name>
<dbReference type="AlphaFoldDB" id="A0A0D0TGZ5"/>
<evidence type="ECO:0000256" key="2">
    <source>
        <dbReference type="SAM" id="SignalP"/>
    </source>
</evidence>
<protein>
    <submittedName>
        <fullName evidence="3">Uncharacterized protein</fullName>
    </submittedName>
</protein>
<evidence type="ECO:0000313" key="3">
    <source>
        <dbReference type="EMBL" id="KIR45687.1"/>
    </source>
</evidence>
<organism evidence="3">
    <name type="scientific">Cryptococcus bacillisporus CA1280</name>
    <dbReference type="NCBI Taxonomy" id="1296109"/>
    <lineage>
        <taxon>Eukaryota</taxon>
        <taxon>Fungi</taxon>
        <taxon>Dikarya</taxon>
        <taxon>Basidiomycota</taxon>
        <taxon>Agaricomycotina</taxon>
        <taxon>Tremellomycetes</taxon>
        <taxon>Tremellales</taxon>
        <taxon>Cryptococcaceae</taxon>
        <taxon>Cryptococcus</taxon>
        <taxon>Cryptococcus gattii species complex</taxon>
    </lineage>
</organism>
<feature type="signal peptide" evidence="2">
    <location>
        <begin position="1"/>
        <end position="26"/>
    </location>
</feature>
<feature type="chain" id="PRO_5002221817" evidence="2">
    <location>
        <begin position="27"/>
        <end position="72"/>
    </location>
</feature>
<dbReference type="EMBL" id="KN847987">
    <property type="protein sequence ID" value="KIR45687.1"/>
    <property type="molecule type" value="Genomic_DNA"/>
</dbReference>
<dbReference type="OrthoDB" id="10399562at2759"/>
<dbReference type="HOGENOM" id="CLU_2722152_0_0_1"/>
<proteinExistence type="predicted"/>
<keyword evidence="2" id="KW-0732">Signal</keyword>
<evidence type="ECO:0000256" key="1">
    <source>
        <dbReference type="SAM" id="MobiDB-lite"/>
    </source>
</evidence>
<feature type="region of interest" description="Disordered" evidence="1">
    <location>
        <begin position="53"/>
        <end position="72"/>
    </location>
</feature>
<gene>
    <name evidence="3" type="ORF">I312_05044</name>
</gene>
<accession>A0A0D0TGZ5</accession>
<feature type="compositionally biased region" description="Basic and acidic residues" evidence="1">
    <location>
        <begin position="53"/>
        <end position="66"/>
    </location>
</feature>
<sequence>MADAGDEDCLLLLVLLEVALLGEPTALEDCLRLNTAAVMSNMIRRYRSVCSESEKEEMRDDKRRYSSECLAA</sequence>